<reference evidence="1 2" key="1">
    <citation type="submission" date="2016-04" db="EMBL/GenBank/DDBJ databases">
        <title>Evolutionary innovation and constraint leading to complex multicellularity in the Ascomycota.</title>
        <authorList>
            <person name="Cisse O."/>
            <person name="Nguyen A."/>
            <person name="Hewitt D.A."/>
            <person name="Jedd G."/>
            <person name="Stajich J.E."/>
        </authorList>
    </citation>
    <scope>NUCLEOTIDE SEQUENCE [LARGE SCALE GENOMIC DNA]</scope>
    <source>
        <strain evidence="1 2">DAH-3</strain>
    </source>
</reference>
<protein>
    <submittedName>
        <fullName evidence="1">Uncharacterized protein</fullName>
    </submittedName>
</protein>
<dbReference type="Proteomes" id="UP000186594">
    <property type="component" value="Unassembled WGS sequence"/>
</dbReference>
<keyword evidence="2" id="KW-1185">Reference proteome</keyword>
<accession>A0A1U7LN73</accession>
<organism evidence="1 2">
    <name type="scientific">Neolecta irregularis (strain DAH-3)</name>
    <dbReference type="NCBI Taxonomy" id="1198029"/>
    <lineage>
        <taxon>Eukaryota</taxon>
        <taxon>Fungi</taxon>
        <taxon>Dikarya</taxon>
        <taxon>Ascomycota</taxon>
        <taxon>Taphrinomycotina</taxon>
        <taxon>Neolectales</taxon>
        <taxon>Neolectaceae</taxon>
        <taxon>Neolecta</taxon>
    </lineage>
</organism>
<dbReference type="EMBL" id="LXFE01000976">
    <property type="protein sequence ID" value="OLL24116.1"/>
    <property type="molecule type" value="Genomic_DNA"/>
</dbReference>
<sequence>MPLQQILAAQQDLVVVHPEVHAAPLELSVMQTISAISAALLKTQIAHLEDGISSLSFGIS</sequence>
<comment type="caution">
    <text evidence="1">The sequence shown here is derived from an EMBL/GenBank/DDBJ whole genome shotgun (WGS) entry which is preliminary data.</text>
</comment>
<evidence type="ECO:0000313" key="1">
    <source>
        <dbReference type="EMBL" id="OLL24116.1"/>
    </source>
</evidence>
<proteinExistence type="predicted"/>
<gene>
    <name evidence="1" type="ORF">NEOLI_000360</name>
</gene>
<name>A0A1U7LN73_NEOID</name>
<evidence type="ECO:0000313" key="2">
    <source>
        <dbReference type="Proteomes" id="UP000186594"/>
    </source>
</evidence>
<dbReference type="AlphaFoldDB" id="A0A1U7LN73"/>